<reference evidence="2" key="1">
    <citation type="submission" date="2020-10" db="EMBL/GenBank/DDBJ databases">
        <authorList>
            <person name="Gilroy R."/>
        </authorList>
    </citation>
    <scope>NUCLEOTIDE SEQUENCE</scope>
    <source>
        <strain evidence="2">CHK184-25365</strain>
    </source>
</reference>
<dbReference type="EMBL" id="DVGY01000101">
    <property type="protein sequence ID" value="HIR41082.1"/>
    <property type="molecule type" value="Genomic_DNA"/>
</dbReference>
<evidence type="ECO:0000259" key="1">
    <source>
        <dbReference type="Pfam" id="PF02464"/>
    </source>
</evidence>
<protein>
    <submittedName>
        <fullName evidence="2">CinA family protein</fullName>
    </submittedName>
</protein>
<accession>A0A9D1AIZ6</accession>
<gene>
    <name evidence="2" type="ORF">IAB36_04555</name>
</gene>
<evidence type="ECO:0000313" key="3">
    <source>
        <dbReference type="Proteomes" id="UP000886749"/>
    </source>
</evidence>
<dbReference type="InterPro" id="IPR008136">
    <property type="entry name" value="CinA_C"/>
</dbReference>
<dbReference type="AlphaFoldDB" id="A0A9D1AIZ6"/>
<proteinExistence type="predicted"/>
<dbReference type="Gene3D" id="3.90.950.20">
    <property type="entry name" value="CinA-like"/>
    <property type="match status" value="1"/>
</dbReference>
<dbReference type="InterPro" id="IPR036653">
    <property type="entry name" value="CinA-like_C"/>
</dbReference>
<sequence>MAWEPIIIIEPEHLGLHQTVMEQLLAQHKTIATGESCTGGSLAAWITTLPGASQVFECGVVTYANRIKTKLLGVKPETLEQHGAVSYDTCAQMALGLEKLSGADCNVAITGIAGPEGGTPEKPVGTVFIGLACEGKVWVEKYQLSPAGQDREQVQALARINALQMVNAYLSGTETSSFVTYREE</sequence>
<organism evidence="2 3">
    <name type="scientific">Candidatus Egerieicola pullicola</name>
    <dbReference type="NCBI Taxonomy" id="2840775"/>
    <lineage>
        <taxon>Bacteria</taxon>
        <taxon>Bacillati</taxon>
        <taxon>Bacillota</taxon>
        <taxon>Clostridia</taxon>
        <taxon>Eubacteriales</taxon>
        <taxon>Oscillospiraceae</taxon>
        <taxon>Oscillospiraceae incertae sedis</taxon>
        <taxon>Candidatus Egerieicola</taxon>
    </lineage>
</organism>
<dbReference type="SUPFAM" id="SSF142433">
    <property type="entry name" value="CinA-like"/>
    <property type="match status" value="1"/>
</dbReference>
<comment type="caution">
    <text evidence="2">The sequence shown here is derived from an EMBL/GenBank/DDBJ whole genome shotgun (WGS) entry which is preliminary data.</text>
</comment>
<dbReference type="Pfam" id="PF02464">
    <property type="entry name" value="CinA"/>
    <property type="match status" value="1"/>
</dbReference>
<reference evidence="2" key="2">
    <citation type="journal article" date="2021" name="PeerJ">
        <title>Extensive microbial diversity within the chicken gut microbiome revealed by metagenomics and culture.</title>
        <authorList>
            <person name="Gilroy R."/>
            <person name="Ravi A."/>
            <person name="Getino M."/>
            <person name="Pursley I."/>
            <person name="Horton D.L."/>
            <person name="Alikhan N.F."/>
            <person name="Baker D."/>
            <person name="Gharbi K."/>
            <person name="Hall N."/>
            <person name="Watson M."/>
            <person name="Adriaenssens E.M."/>
            <person name="Foster-Nyarko E."/>
            <person name="Jarju S."/>
            <person name="Secka A."/>
            <person name="Antonio M."/>
            <person name="Oren A."/>
            <person name="Chaudhuri R.R."/>
            <person name="La Ragione R."/>
            <person name="Hildebrand F."/>
            <person name="Pallen M.J."/>
        </authorList>
    </citation>
    <scope>NUCLEOTIDE SEQUENCE</scope>
    <source>
        <strain evidence="2">CHK184-25365</strain>
    </source>
</reference>
<feature type="domain" description="CinA C-terminal" evidence="1">
    <location>
        <begin position="16"/>
        <end position="169"/>
    </location>
</feature>
<name>A0A9D1AIZ6_9FIRM</name>
<dbReference type="Proteomes" id="UP000886749">
    <property type="component" value="Unassembled WGS sequence"/>
</dbReference>
<evidence type="ECO:0000313" key="2">
    <source>
        <dbReference type="EMBL" id="HIR41082.1"/>
    </source>
</evidence>
<dbReference type="NCBIfam" id="TIGR00199">
    <property type="entry name" value="PncC_domain"/>
    <property type="match status" value="1"/>
</dbReference>